<dbReference type="Proteomes" id="UP001597326">
    <property type="component" value="Unassembled WGS sequence"/>
</dbReference>
<feature type="chain" id="PRO_5045261525" evidence="5">
    <location>
        <begin position="25"/>
        <end position="333"/>
    </location>
</feature>
<dbReference type="PANTHER" id="PTHR30532:SF28">
    <property type="entry name" value="PETROBACTIN-BINDING PROTEIN YCLQ"/>
    <property type="match status" value="1"/>
</dbReference>
<reference evidence="8" key="1">
    <citation type="journal article" date="2019" name="Int. J. Syst. Evol. Microbiol.">
        <title>The Global Catalogue of Microorganisms (GCM) 10K type strain sequencing project: providing services to taxonomists for standard genome sequencing and annotation.</title>
        <authorList>
            <consortium name="The Broad Institute Genomics Platform"/>
            <consortium name="The Broad Institute Genome Sequencing Center for Infectious Disease"/>
            <person name="Wu L."/>
            <person name="Ma J."/>
        </authorList>
    </citation>
    <scope>NUCLEOTIDE SEQUENCE [LARGE SCALE GENOMIC DNA]</scope>
    <source>
        <strain evidence="8">CAIM 431</strain>
    </source>
</reference>
<evidence type="ECO:0000256" key="3">
    <source>
        <dbReference type="ARBA" id="ARBA00022448"/>
    </source>
</evidence>
<dbReference type="Gene3D" id="3.40.50.1980">
    <property type="entry name" value="Nitrogenase molybdenum iron protein domain"/>
    <property type="match status" value="2"/>
</dbReference>
<feature type="signal peptide" evidence="5">
    <location>
        <begin position="1"/>
        <end position="24"/>
    </location>
</feature>
<feature type="domain" description="Fe/B12 periplasmic-binding" evidence="6">
    <location>
        <begin position="61"/>
        <end position="333"/>
    </location>
</feature>
<comment type="subcellular location">
    <subcellularLocation>
        <location evidence="1">Cell envelope</location>
    </subcellularLocation>
</comment>
<evidence type="ECO:0000259" key="6">
    <source>
        <dbReference type="PROSITE" id="PS50983"/>
    </source>
</evidence>
<comment type="similarity">
    <text evidence="2">Belongs to the bacterial solute-binding protein 8 family.</text>
</comment>
<accession>A0ABW4RVU8</accession>
<dbReference type="InterPro" id="IPR051313">
    <property type="entry name" value="Bact_iron-sidero_bind"/>
</dbReference>
<dbReference type="RefSeq" id="WP_343873162.1">
    <property type="nucleotide sequence ID" value="NZ_BAAAIX010000014.1"/>
</dbReference>
<dbReference type="InterPro" id="IPR002491">
    <property type="entry name" value="ABC_transptr_periplasmic_BD"/>
</dbReference>
<keyword evidence="3" id="KW-0813">Transport</keyword>
<dbReference type="InterPro" id="IPR006311">
    <property type="entry name" value="TAT_signal"/>
</dbReference>
<gene>
    <name evidence="7" type="ORF">ACFSCS_08200</name>
</gene>
<dbReference type="EMBL" id="JBHUFZ010000017">
    <property type="protein sequence ID" value="MFD1890165.1"/>
    <property type="molecule type" value="Genomic_DNA"/>
</dbReference>
<proteinExistence type="inferred from homology"/>
<evidence type="ECO:0000313" key="7">
    <source>
        <dbReference type="EMBL" id="MFD1890165.1"/>
    </source>
</evidence>
<sequence>MHTISRRALTGSLAGALAASLVLTGCGGGQQATPAADASSASTVVIEDNHGKQTVTLPPKSVVATDNRTFETLQSWGVKLAAAPLGLVPTTNPYRTDKSIVDLGTHREPKMESVVAAEPDLVINGQRFAPKYEEFRKLAPKATILELDPREGQPLAGELKRQTTALGEVFGKQAEAQKLTTALDQATERAKAAYKPGQKVMAVNVSGGEIGYIAPKKGRTLGPVFEMLSLTPALEVAGATDDHQGDDISVEAIAKANPDWILVLDRDAATSAATESSYKPAKQVIENSAALKNVAAVKNQRVLYMPNDTYTNEGIQTYTEFLGTMADAFEKAD</sequence>
<keyword evidence="4 5" id="KW-0732">Signal</keyword>
<keyword evidence="8" id="KW-1185">Reference proteome</keyword>
<comment type="caution">
    <text evidence="7">The sequence shown here is derived from an EMBL/GenBank/DDBJ whole genome shotgun (WGS) entry which is preliminary data.</text>
</comment>
<evidence type="ECO:0000256" key="1">
    <source>
        <dbReference type="ARBA" id="ARBA00004196"/>
    </source>
</evidence>
<dbReference type="SUPFAM" id="SSF53807">
    <property type="entry name" value="Helical backbone' metal receptor"/>
    <property type="match status" value="1"/>
</dbReference>
<dbReference type="PROSITE" id="PS50983">
    <property type="entry name" value="FE_B12_PBP"/>
    <property type="match status" value="1"/>
</dbReference>
<protein>
    <submittedName>
        <fullName evidence="7">Siderophore ABC transporter substrate-binding protein</fullName>
    </submittedName>
</protein>
<dbReference type="PANTHER" id="PTHR30532">
    <property type="entry name" value="IRON III DICITRATE-BINDING PERIPLASMIC PROTEIN"/>
    <property type="match status" value="1"/>
</dbReference>
<evidence type="ECO:0000256" key="5">
    <source>
        <dbReference type="SAM" id="SignalP"/>
    </source>
</evidence>
<dbReference type="PROSITE" id="PS51318">
    <property type="entry name" value="TAT"/>
    <property type="match status" value="1"/>
</dbReference>
<dbReference type="PROSITE" id="PS51257">
    <property type="entry name" value="PROKAR_LIPOPROTEIN"/>
    <property type="match status" value="1"/>
</dbReference>
<evidence type="ECO:0000256" key="4">
    <source>
        <dbReference type="ARBA" id="ARBA00022729"/>
    </source>
</evidence>
<evidence type="ECO:0000256" key="2">
    <source>
        <dbReference type="ARBA" id="ARBA00008814"/>
    </source>
</evidence>
<name>A0ABW4RVU8_9ACTN</name>
<evidence type="ECO:0000313" key="8">
    <source>
        <dbReference type="Proteomes" id="UP001597326"/>
    </source>
</evidence>
<organism evidence="7 8">
    <name type="scientific">Luteococcus peritonei</name>
    <dbReference type="NCBI Taxonomy" id="88874"/>
    <lineage>
        <taxon>Bacteria</taxon>
        <taxon>Bacillati</taxon>
        <taxon>Actinomycetota</taxon>
        <taxon>Actinomycetes</taxon>
        <taxon>Propionibacteriales</taxon>
        <taxon>Propionibacteriaceae</taxon>
        <taxon>Luteococcus</taxon>
    </lineage>
</organism>
<dbReference type="Pfam" id="PF01497">
    <property type="entry name" value="Peripla_BP_2"/>
    <property type="match status" value="1"/>
</dbReference>